<dbReference type="InParanoid" id="T1FDB9"/>
<dbReference type="HOGENOM" id="CLU_1788961_0_0_1"/>
<dbReference type="EnsemblMetazoa" id="HelroT178534">
    <property type="protein sequence ID" value="HelroP178534"/>
    <property type="gene ID" value="HelroG178534"/>
</dbReference>
<keyword evidence="3" id="KW-1185">Reference proteome</keyword>
<dbReference type="GeneID" id="20206818"/>
<gene>
    <name evidence="2" type="primary">20206818</name>
    <name evidence="1" type="ORF">HELRODRAFT_178534</name>
</gene>
<name>T1FDB9_HELRO</name>
<protein>
    <submittedName>
        <fullName evidence="1 2">Uncharacterized protein</fullName>
    </submittedName>
</protein>
<reference evidence="1 3" key="2">
    <citation type="journal article" date="2013" name="Nature">
        <title>Insights into bilaterian evolution from three spiralian genomes.</title>
        <authorList>
            <person name="Simakov O."/>
            <person name="Marletaz F."/>
            <person name="Cho S.J."/>
            <person name="Edsinger-Gonzales E."/>
            <person name="Havlak P."/>
            <person name="Hellsten U."/>
            <person name="Kuo D.H."/>
            <person name="Larsson T."/>
            <person name="Lv J."/>
            <person name="Arendt D."/>
            <person name="Savage R."/>
            <person name="Osoegawa K."/>
            <person name="de Jong P."/>
            <person name="Grimwood J."/>
            <person name="Chapman J.A."/>
            <person name="Shapiro H."/>
            <person name="Aerts A."/>
            <person name="Otillar R.P."/>
            <person name="Terry A.Y."/>
            <person name="Boore J.L."/>
            <person name="Grigoriev I.V."/>
            <person name="Lindberg D.R."/>
            <person name="Seaver E.C."/>
            <person name="Weisblat D.A."/>
            <person name="Putnam N.H."/>
            <person name="Rokhsar D.S."/>
        </authorList>
    </citation>
    <scope>NUCLEOTIDE SEQUENCE</scope>
</reference>
<dbReference type="RefSeq" id="XP_009024866.1">
    <property type="nucleotide sequence ID" value="XM_009026618.1"/>
</dbReference>
<dbReference type="EMBL" id="AMQM01006471">
    <property type="status" value="NOT_ANNOTATED_CDS"/>
    <property type="molecule type" value="Genomic_DNA"/>
</dbReference>
<sequence>MSTMMIELVLKVLDLEVIVEDKLNFKSLALKEKGLACENILQRSSIRGTIVEIVVAISGLQTSKSQLYFVVLSIIHEKQLNRTLESSPNITASIVMQITSKKLQRASKKEQNNLHRCLLLANTVKIQQNRPNVRPQNKNGAEEFV</sequence>
<organism evidence="2 3">
    <name type="scientific">Helobdella robusta</name>
    <name type="common">Californian leech</name>
    <dbReference type="NCBI Taxonomy" id="6412"/>
    <lineage>
        <taxon>Eukaryota</taxon>
        <taxon>Metazoa</taxon>
        <taxon>Spiralia</taxon>
        <taxon>Lophotrochozoa</taxon>
        <taxon>Annelida</taxon>
        <taxon>Clitellata</taxon>
        <taxon>Hirudinea</taxon>
        <taxon>Rhynchobdellida</taxon>
        <taxon>Glossiphoniidae</taxon>
        <taxon>Helobdella</taxon>
    </lineage>
</organism>
<proteinExistence type="predicted"/>
<dbReference type="AlphaFoldDB" id="T1FDB9"/>
<reference evidence="2" key="3">
    <citation type="submission" date="2015-06" db="UniProtKB">
        <authorList>
            <consortium name="EnsemblMetazoa"/>
        </authorList>
    </citation>
    <scope>IDENTIFICATION</scope>
</reference>
<dbReference type="EMBL" id="KB097456">
    <property type="protein sequence ID" value="ESN97085.1"/>
    <property type="molecule type" value="Genomic_DNA"/>
</dbReference>
<evidence type="ECO:0000313" key="3">
    <source>
        <dbReference type="Proteomes" id="UP000015101"/>
    </source>
</evidence>
<dbReference type="Proteomes" id="UP000015101">
    <property type="component" value="Unassembled WGS sequence"/>
</dbReference>
<evidence type="ECO:0000313" key="2">
    <source>
        <dbReference type="EnsemblMetazoa" id="HelroP178534"/>
    </source>
</evidence>
<accession>T1FDB9</accession>
<evidence type="ECO:0000313" key="1">
    <source>
        <dbReference type="EMBL" id="ESN97085.1"/>
    </source>
</evidence>
<dbReference type="KEGG" id="hro:HELRODRAFT_178534"/>
<reference evidence="3" key="1">
    <citation type="submission" date="2012-12" db="EMBL/GenBank/DDBJ databases">
        <authorList>
            <person name="Hellsten U."/>
            <person name="Grimwood J."/>
            <person name="Chapman J.A."/>
            <person name="Shapiro H."/>
            <person name="Aerts A."/>
            <person name="Otillar R.P."/>
            <person name="Terry A.Y."/>
            <person name="Boore J.L."/>
            <person name="Simakov O."/>
            <person name="Marletaz F."/>
            <person name="Cho S.-J."/>
            <person name="Edsinger-Gonzales E."/>
            <person name="Havlak P."/>
            <person name="Kuo D.-H."/>
            <person name="Larsson T."/>
            <person name="Lv J."/>
            <person name="Arendt D."/>
            <person name="Savage R."/>
            <person name="Osoegawa K."/>
            <person name="de Jong P."/>
            <person name="Lindberg D.R."/>
            <person name="Seaver E.C."/>
            <person name="Weisblat D.A."/>
            <person name="Putnam N.H."/>
            <person name="Grigoriev I.V."/>
            <person name="Rokhsar D.S."/>
        </authorList>
    </citation>
    <scope>NUCLEOTIDE SEQUENCE</scope>
</reference>
<dbReference type="CTD" id="20206818"/>